<dbReference type="GO" id="GO:0030488">
    <property type="term" value="P:tRNA methylation"/>
    <property type="evidence" value="ECO:0007669"/>
    <property type="project" value="TreeGrafter"/>
</dbReference>
<dbReference type="InterPro" id="IPR004520">
    <property type="entry name" value="GTPase_MnmE"/>
</dbReference>
<protein>
    <recommendedName>
        <fullName evidence="13">tRNA modification GTPase GTPBP3, mitochondrial</fullName>
    </recommendedName>
</protein>
<dbReference type="InterPro" id="IPR025867">
    <property type="entry name" value="MnmE_helical"/>
</dbReference>
<dbReference type="CDD" id="cd04164">
    <property type="entry name" value="trmE"/>
    <property type="match status" value="1"/>
</dbReference>
<dbReference type="GO" id="GO:0005525">
    <property type="term" value="F:GTP binding"/>
    <property type="evidence" value="ECO:0007669"/>
    <property type="project" value="UniProtKB-KW"/>
</dbReference>
<keyword evidence="4 6" id="KW-0547">Nucleotide-binding</keyword>
<proteinExistence type="inferred from homology"/>
<dbReference type="CDD" id="cd14858">
    <property type="entry name" value="TrmE_N"/>
    <property type="match status" value="1"/>
</dbReference>
<evidence type="ECO:0000313" key="11">
    <source>
        <dbReference type="EMBL" id="KAJ9589478.1"/>
    </source>
</evidence>
<dbReference type="GO" id="GO:0005739">
    <property type="term" value="C:mitochondrion"/>
    <property type="evidence" value="ECO:0007669"/>
    <property type="project" value="UniProtKB-SubCell"/>
</dbReference>
<gene>
    <name evidence="11" type="ORF">L9F63_017295</name>
</gene>
<dbReference type="Pfam" id="PF12631">
    <property type="entry name" value="MnmE_helical"/>
    <property type="match status" value="1"/>
</dbReference>
<comment type="subcellular location">
    <subcellularLocation>
        <location evidence="1">Mitochondrion</location>
    </subcellularLocation>
</comment>
<dbReference type="InterPro" id="IPR027417">
    <property type="entry name" value="P-loop_NTPase"/>
</dbReference>
<keyword evidence="12" id="KW-1185">Reference proteome</keyword>
<dbReference type="InterPro" id="IPR018948">
    <property type="entry name" value="GTP-bd_TrmE_N"/>
</dbReference>
<keyword evidence="3 6" id="KW-0819">tRNA processing</keyword>
<dbReference type="NCBIfam" id="TIGR00450">
    <property type="entry name" value="mnmE_trmE_thdF"/>
    <property type="match status" value="1"/>
</dbReference>
<dbReference type="InterPro" id="IPR027368">
    <property type="entry name" value="MnmE_dom2"/>
</dbReference>
<evidence type="ECO:0000259" key="8">
    <source>
        <dbReference type="Pfam" id="PF01926"/>
    </source>
</evidence>
<dbReference type="Pfam" id="PF01926">
    <property type="entry name" value="MMR_HSR1"/>
    <property type="match status" value="1"/>
</dbReference>
<name>A0AAD8A0Z5_DIPPU</name>
<evidence type="ECO:0000256" key="7">
    <source>
        <dbReference type="SAM" id="Coils"/>
    </source>
</evidence>
<dbReference type="InterPro" id="IPR005225">
    <property type="entry name" value="Small_GTP-bd"/>
</dbReference>
<evidence type="ECO:0000256" key="3">
    <source>
        <dbReference type="ARBA" id="ARBA00022694"/>
    </source>
</evidence>
<evidence type="ECO:0000256" key="6">
    <source>
        <dbReference type="RuleBase" id="RU003313"/>
    </source>
</evidence>
<dbReference type="PANTHER" id="PTHR42714">
    <property type="entry name" value="TRNA MODIFICATION GTPASE GTPBP3"/>
    <property type="match status" value="1"/>
</dbReference>
<sequence length="474" mass="53045">MQLKVLRLSLPSTQLLFSFRNNSSSASTIYALSSGHGKCGVAVIRISGPKASEAIVRITRNSLPQPRHAMLRRLKDTVTNETLDKGLILWFPGPKSFTGEDSCEFQVHGGPAVVSAVLTALSKLPGFRPAEPGEFTKRAFHAGKLDLTEVEGLADLIHAETEAQRKQAFLQMEGNLRQLYDTWRQILIKSMAHVEAYIDFSEDENIEENVLETVEENIKNLRSNIQKHLADGRCGERLRDGVRTVIVGEPNVGKSSLLNLLCERPAAIVTPIAGTTRDVVEINMNIGGYPVIIADTAGLRFNTQDLVEQEGMTRARIHTENADLVIIVIDVTKYVKQHKNNNLSFISFIYNYIKELKLDTILLKFVVNKMDMLEEDWKHVKDDGRRCVPQLLDKLTDRLTKLCGKPSRELPCLTQARHRKHLTDCVMCLDEYLRICIDGGDSVLAAQQLRKALRQIGKITGHTSFGTMFSTISK</sequence>
<dbReference type="Pfam" id="PF10396">
    <property type="entry name" value="TrmE_N"/>
    <property type="match status" value="1"/>
</dbReference>
<keyword evidence="7" id="KW-0175">Coiled coil</keyword>
<evidence type="ECO:0008006" key="13">
    <source>
        <dbReference type="Google" id="ProtNLM"/>
    </source>
</evidence>
<feature type="domain" description="G" evidence="8">
    <location>
        <begin position="244"/>
        <end position="341"/>
    </location>
</feature>
<dbReference type="NCBIfam" id="TIGR00231">
    <property type="entry name" value="small_GTP"/>
    <property type="match status" value="1"/>
</dbReference>
<dbReference type="GO" id="GO:0003924">
    <property type="term" value="F:GTPase activity"/>
    <property type="evidence" value="ECO:0007669"/>
    <property type="project" value="InterPro"/>
</dbReference>
<organism evidence="11 12">
    <name type="scientific">Diploptera punctata</name>
    <name type="common">Pacific beetle cockroach</name>
    <dbReference type="NCBI Taxonomy" id="6984"/>
    <lineage>
        <taxon>Eukaryota</taxon>
        <taxon>Metazoa</taxon>
        <taxon>Ecdysozoa</taxon>
        <taxon>Arthropoda</taxon>
        <taxon>Hexapoda</taxon>
        <taxon>Insecta</taxon>
        <taxon>Pterygota</taxon>
        <taxon>Neoptera</taxon>
        <taxon>Polyneoptera</taxon>
        <taxon>Dictyoptera</taxon>
        <taxon>Blattodea</taxon>
        <taxon>Blaberoidea</taxon>
        <taxon>Blaberidae</taxon>
        <taxon>Diplopterinae</taxon>
        <taxon>Diploptera</taxon>
    </lineage>
</organism>
<evidence type="ECO:0000313" key="12">
    <source>
        <dbReference type="Proteomes" id="UP001233999"/>
    </source>
</evidence>
<keyword evidence="5 6" id="KW-0342">GTP-binding</keyword>
<evidence type="ECO:0000256" key="5">
    <source>
        <dbReference type="ARBA" id="ARBA00023134"/>
    </source>
</evidence>
<reference evidence="11" key="2">
    <citation type="submission" date="2023-05" db="EMBL/GenBank/DDBJ databases">
        <authorList>
            <person name="Fouks B."/>
        </authorList>
    </citation>
    <scope>NUCLEOTIDE SEQUENCE</scope>
    <source>
        <strain evidence="11">Stay&amp;Tobe</strain>
        <tissue evidence="11">Testes</tissue>
    </source>
</reference>
<dbReference type="Proteomes" id="UP001233999">
    <property type="component" value="Unassembled WGS sequence"/>
</dbReference>
<accession>A0AAD8A0Z5</accession>
<dbReference type="FunFam" id="3.30.1360.120:FF:000007">
    <property type="entry name" value="tRNA modification GTPase GTPBP3, mitochondrial"/>
    <property type="match status" value="1"/>
</dbReference>
<feature type="domain" description="MnmE helical" evidence="10">
    <location>
        <begin position="147"/>
        <end position="464"/>
    </location>
</feature>
<evidence type="ECO:0000256" key="1">
    <source>
        <dbReference type="ARBA" id="ARBA00004173"/>
    </source>
</evidence>
<dbReference type="Gene3D" id="3.30.1360.120">
    <property type="entry name" value="Probable tRNA modification gtpase trme, domain 1"/>
    <property type="match status" value="1"/>
</dbReference>
<dbReference type="InterPro" id="IPR031168">
    <property type="entry name" value="G_TrmE"/>
</dbReference>
<evidence type="ECO:0000259" key="9">
    <source>
        <dbReference type="Pfam" id="PF10396"/>
    </source>
</evidence>
<dbReference type="GO" id="GO:0002098">
    <property type="term" value="P:tRNA wobble uridine modification"/>
    <property type="evidence" value="ECO:0007669"/>
    <property type="project" value="TreeGrafter"/>
</dbReference>
<comment type="caution">
    <text evidence="11">The sequence shown here is derived from an EMBL/GenBank/DDBJ whole genome shotgun (WGS) entry which is preliminary data.</text>
</comment>
<dbReference type="HAMAP" id="MF_00379">
    <property type="entry name" value="GTPase_MnmE"/>
    <property type="match status" value="1"/>
</dbReference>
<dbReference type="InterPro" id="IPR006073">
    <property type="entry name" value="GTP-bd"/>
</dbReference>
<dbReference type="AlphaFoldDB" id="A0AAD8A0Z5"/>
<dbReference type="Gene3D" id="3.40.50.300">
    <property type="entry name" value="P-loop containing nucleotide triphosphate hydrolases"/>
    <property type="match status" value="1"/>
</dbReference>
<reference evidence="11" key="1">
    <citation type="journal article" date="2023" name="IScience">
        <title>Live-bearing cockroach genome reveals convergent evolutionary mechanisms linked to viviparity in insects and beyond.</title>
        <authorList>
            <person name="Fouks B."/>
            <person name="Harrison M.C."/>
            <person name="Mikhailova A.A."/>
            <person name="Marchal E."/>
            <person name="English S."/>
            <person name="Carruthers M."/>
            <person name="Jennings E.C."/>
            <person name="Chiamaka E.L."/>
            <person name="Frigard R.A."/>
            <person name="Pippel M."/>
            <person name="Attardo G.M."/>
            <person name="Benoit J.B."/>
            <person name="Bornberg-Bauer E."/>
            <person name="Tobe S.S."/>
        </authorList>
    </citation>
    <scope>NUCLEOTIDE SEQUENCE</scope>
    <source>
        <strain evidence="11">Stay&amp;Tobe</strain>
    </source>
</reference>
<dbReference type="EMBL" id="JASPKZ010004937">
    <property type="protein sequence ID" value="KAJ9589478.1"/>
    <property type="molecule type" value="Genomic_DNA"/>
</dbReference>
<dbReference type="PANTHER" id="PTHR42714:SF2">
    <property type="entry name" value="TRNA MODIFICATION GTPASE GTPBP3, MITOCHONDRIAL"/>
    <property type="match status" value="1"/>
</dbReference>
<evidence type="ECO:0000256" key="2">
    <source>
        <dbReference type="ARBA" id="ARBA00011043"/>
    </source>
</evidence>
<dbReference type="InterPro" id="IPR027266">
    <property type="entry name" value="TrmE/GcvT-like"/>
</dbReference>
<comment type="similarity">
    <text evidence="2 6">Belongs to the TRAFAC class TrmE-Era-EngA-EngB-Septin-like GTPase superfamily. TrmE GTPase family.</text>
</comment>
<feature type="coiled-coil region" evidence="7">
    <location>
        <begin position="204"/>
        <end position="231"/>
    </location>
</feature>
<feature type="non-terminal residue" evidence="11">
    <location>
        <position position="1"/>
    </location>
</feature>
<evidence type="ECO:0000259" key="10">
    <source>
        <dbReference type="Pfam" id="PF12631"/>
    </source>
</evidence>
<feature type="domain" description="GTP-binding protein TrmE N-terminal" evidence="9">
    <location>
        <begin position="28"/>
        <end position="144"/>
    </location>
</feature>
<evidence type="ECO:0000256" key="4">
    <source>
        <dbReference type="ARBA" id="ARBA00022741"/>
    </source>
</evidence>
<dbReference type="Gene3D" id="1.20.120.430">
    <property type="entry name" value="tRNA modification GTPase MnmE domain 2"/>
    <property type="match status" value="1"/>
</dbReference>
<dbReference type="NCBIfam" id="NF003661">
    <property type="entry name" value="PRK05291.1-3"/>
    <property type="match status" value="1"/>
</dbReference>
<dbReference type="SUPFAM" id="SSF52540">
    <property type="entry name" value="P-loop containing nucleoside triphosphate hydrolases"/>
    <property type="match status" value="1"/>
</dbReference>